<dbReference type="Pfam" id="PF00380">
    <property type="entry name" value="Ribosomal_S9"/>
    <property type="match status" value="1"/>
</dbReference>
<evidence type="ECO:0000256" key="3">
    <source>
        <dbReference type="ARBA" id="ARBA00023274"/>
    </source>
</evidence>
<gene>
    <name evidence="5 8" type="primary">rps9</name>
    <name evidence="8" type="ORF">PGANABGL_00009</name>
</gene>
<dbReference type="EMBL" id="MT631314">
    <property type="protein sequence ID" value="QNO48195.1"/>
    <property type="molecule type" value="Genomic_DNA"/>
</dbReference>
<feature type="compositionally biased region" description="Basic residues" evidence="7">
    <location>
        <begin position="125"/>
        <end position="134"/>
    </location>
</feature>
<reference evidence="8" key="1">
    <citation type="submission" date="2020-06" db="EMBL/GenBank/DDBJ databases">
        <title>Unique genomic features of the anaerobic methanotrophic archaea.</title>
        <authorList>
            <person name="Chadwick G.L."/>
            <person name="Skennerton C.T."/>
            <person name="Laso-Perez R."/>
            <person name="Leu A.O."/>
            <person name="Speth D.R."/>
            <person name="Yu H."/>
            <person name="Morgan-Lang C."/>
            <person name="Hatzenpichler R."/>
            <person name="Goudeau D."/>
            <person name="Malmstrom R."/>
            <person name="Brazelton W.J."/>
            <person name="Woyke T."/>
            <person name="Hallam S.J."/>
            <person name="Tyson G.W."/>
            <person name="Wegener G."/>
            <person name="Boetius A."/>
            <person name="Orphan V."/>
        </authorList>
    </citation>
    <scope>NUCLEOTIDE SEQUENCE</scope>
</reference>
<dbReference type="InterPro" id="IPR019958">
    <property type="entry name" value="Ribosomal_uS9_archaeal"/>
</dbReference>
<evidence type="ECO:0000256" key="7">
    <source>
        <dbReference type="SAM" id="MobiDB-lite"/>
    </source>
</evidence>
<dbReference type="InterPro" id="IPR020574">
    <property type="entry name" value="Ribosomal_uS9_CS"/>
</dbReference>
<keyword evidence="3 5" id="KW-0687">Ribonucleoprotein</keyword>
<dbReference type="NCBIfam" id="NF001749">
    <property type="entry name" value="PRK00474.1"/>
    <property type="match status" value="1"/>
</dbReference>
<dbReference type="InterPro" id="IPR000754">
    <property type="entry name" value="Ribosomal_uS9"/>
</dbReference>
<proteinExistence type="inferred from homology"/>
<dbReference type="GO" id="GO:0003735">
    <property type="term" value="F:structural constituent of ribosome"/>
    <property type="evidence" value="ECO:0007669"/>
    <property type="project" value="UniProtKB-UniRule"/>
</dbReference>
<evidence type="ECO:0000256" key="5">
    <source>
        <dbReference type="HAMAP-Rule" id="MF_00532"/>
    </source>
</evidence>
<dbReference type="HAMAP" id="MF_00532_A">
    <property type="entry name" value="Ribosomal_uS9_A"/>
    <property type="match status" value="1"/>
</dbReference>
<dbReference type="AlphaFoldDB" id="A0A7G9YJL1"/>
<evidence type="ECO:0000256" key="2">
    <source>
        <dbReference type="ARBA" id="ARBA00022980"/>
    </source>
</evidence>
<evidence type="ECO:0000256" key="4">
    <source>
        <dbReference type="ARBA" id="ARBA00035259"/>
    </source>
</evidence>
<protein>
    <recommendedName>
        <fullName evidence="4 5">Small ribosomal subunit protein uS9</fullName>
    </recommendedName>
</protein>
<dbReference type="NCBIfam" id="TIGR03627">
    <property type="entry name" value="uS9_arch"/>
    <property type="match status" value="1"/>
</dbReference>
<sequence>MIRVINSSGKKKTAVARATIKEGIGRVRINKKPLEICDPELARLKMQEPLILAGEDIASGVDISVNTRGGGVMGQADAARTAIAKGLLAWTNDTTLKQTFSDYDRNLLVSDSRHTEAKKFGGKGARTRRQKSYR</sequence>
<evidence type="ECO:0000256" key="1">
    <source>
        <dbReference type="ARBA" id="ARBA00005251"/>
    </source>
</evidence>
<dbReference type="GO" id="GO:0006412">
    <property type="term" value="P:translation"/>
    <property type="evidence" value="ECO:0007669"/>
    <property type="project" value="UniProtKB-UniRule"/>
</dbReference>
<dbReference type="SUPFAM" id="SSF54211">
    <property type="entry name" value="Ribosomal protein S5 domain 2-like"/>
    <property type="match status" value="1"/>
</dbReference>
<dbReference type="GO" id="GO:0022627">
    <property type="term" value="C:cytosolic small ribosomal subunit"/>
    <property type="evidence" value="ECO:0007669"/>
    <property type="project" value="UniProtKB-UniRule"/>
</dbReference>
<dbReference type="InterPro" id="IPR020568">
    <property type="entry name" value="Ribosomal_Su5_D2-typ_SF"/>
</dbReference>
<keyword evidence="2 5" id="KW-0689">Ribosomal protein</keyword>
<dbReference type="FunFam" id="3.30.230.10:FF:000051">
    <property type="entry name" value="30S ribosomal protein S9"/>
    <property type="match status" value="1"/>
</dbReference>
<dbReference type="PANTHER" id="PTHR21569">
    <property type="entry name" value="RIBOSOMAL PROTEIN S9"/>
    <property type="match status" value="1"/>
</dbReference>
<dbReference type="PROSITE" id="PS00360">
    <property type="entry name" value="RIBOSOMAL_S9"/>
    <property type="match status" value="1"/>
</dbReference>
<organism evidence="8">
    <name type="scientific">Candidatus Methanogaster sp. ANME-2c ERB4</name>
    <dbReference type="NCBI Taxonomy" id="2759911"/>
    <lineage>
        <taxon>Archaea</taxon>
        <taxon>Methanobacteriati</taxon>
        <taxon>Methanobacteriota</taxon>
        <taxon>Stenosarchaea group</taxon>
        <taxon>Methanomicrobia</taxon>
        <taxon>Methanosarcinales</taxon>
        <taxon>ANME-2 cluster</taxon>
        <taxon>Candidatus Methanogasteraceae</taxon>
        <taxon>Candidatus Methanogaster</taxon>
    </lineage>
</organism>
<dbReference type="GO" id="GO:0003723">
    <property type="term" value="F:RNA binding"/>
    <property type="evidence" value="ECO:0007669"/>
    <property type="project" value="TreeGrafter"/>
</dbReference>
<dbReference type="InterPro" id="IPR014721">
    <property type="entry name" value="Ribsml_uS5_D2-typ_fold_subgr"/>
</dbReference>
<dbReference type="GO" id="GO:0000462">
    <property type="term" value="P:maturation of SSU-rRNA from tricistronic rRNA transcript (SSU-rRNA, 5.8S rRNA, LSU-rRNA)"/>
    <property type="evidence" value="ECO:0007669"/>
    <property type="project" value="TreeGrafter"/>
</dbReference>
<comment type="similarity">
    <text evidence="1 5 6">Belongs to the universal ribosomal protein uS9 family.</text>
</comment>
<name>A0A7G9YJL1_9EURY</name>
<dbReference type="PANTHER" id="PTHR21569:SF16">
    <property type="entry name" value="RIBOSOMAL PROTEIN S16"/>
    <property type="match status" value="1"/>
</dbReference>
<evidence type="ECO:0000256" key="6">
    <source>
        <dbReference type="RuleBase" id="RU003815"/>
    </source>
</evidence>
<accession>A0A7G9YJL1</accession>
<dbReference type="Gene3D" id="3.30.230.10">
    <property type="match status" value="1"/>
</dbReference>
<feature type="region of interest" description="Disordered" evidence="7">
    <location>
        <begin position="114"/>
        <end position="134"/>
    </location>
</feature>
<evidence type="ECO:0000313" key="8">
    <source>
        <dbReference type="EMBL" id="QNO48195.1"/>
    </source>
</evidence>